<feature type="domain" description="DNA mismatch repair protein S5" evidence="6">
    <location>
        <begin position="221"/>
        <end position="359"/>
    </location>
</feature>
<dbReference type="STRING" id="764103.G7EB59"/>
<dbReference type="RefSeq" id="XP_014565123.1">
    <property type="nucleotide sequence ID" value="XM_014709637.1"/>
</dbReference>
<protein>
    <recommendedName>
        <fullName evidence="9">DNA mismatch repair protein S5 domain-containing protein</fullName>
    </recommendedName>
</protein>
<reference evidence="7 8" key="2">
    <citation type="journal article" date="2012" name="Open Biol.">
        <title>Characteristics of nucleosomes and linker DNA regions on the genome of the basidiomycete Mixia osmundae revealed by mono- and dinucleosome mapping.</title>
        <authorList>
            <person name="Nishida H."/>
            <person name="Kondo S."/>
            <person name="Matsumoto T."/>
            <person name="Suzuki Y."/>
            <person name="Yoshikawa H."/>
            <person name="Taylor T.D."/>
            <person name="Sugiyama J."/>
        </authorList>
    </citation>
    <scope>NUCLEOTIDE SEQUENCE [LARGE SCALE GENOMIC DNA]</scope>
    <source>
        <strain evidence="8">CBS 9802 / IAM 14324 / JCM 22182 / KY 12970</strain>
    </source>
</reference>
<dbReference type="HOGENOM" id="CLU_004131_0_0_1"/>
<feature type="compositionally biased region" description="Low complexity" evidence="4">
    <location>
        <begin position="426"/>
        <end position="443"/>
    </location>
</feature>
<dbReference type="NCBIfam" id="TIGR00585">
    <property type="entry name" value="mutl"/>
    <property type="match status" value="1"/>
</dbReference>
<dbReference type="EMBL" id="BABT02000261">
    <property type="protein sequence ID" value="GAB00070.1"/>
    <property type="molecule type" value="Genomic_DNA"/>
</dbReference>
<feature type="region of interest" description="Disordered" evidence="4">
    <location>
        <begin position="493"/>
        <end position="524"/>
    </location>
</feature>
<dbReference type="InterPro" id="IPR038973">
    <property type="entry name" value="MutL/Mlh/Pms-like"/>
</dbReference>
<dbReference type="SUPFAM" id="SSF118116">
    <property type="entry name" value="DNA mismatch repair protein MutL"/>
    <property type="match status" value="1"/>
</dbReference>
<evidence type="ECO:0008006" key="9">
    <source>
        <dbReference type="Google" id="ProtNLM"/>
    </source>
</evidence>
<dbReference type="Gene3D" id="3.30.230.10">
    <property type="match status" value="1"/>
</dbReference>
<feature type="domain" description="MutL C-terminal dimerisation" evidence="5">
    <location>
        <begin position="661"/>
        <end position="810"/>
    </location>
</feature>
<comment type="caution">
    <text evidence="7">The sequence shown here is derived from an EMBL/GenBank/DDBJ whole genome shotgun (WGS) entry which is preliminary data.</text>
</comment>
<feature type="compositionally biased region" description="Basic and acidic residues" evidence="4">
    <location>
        <begin position="409"/>
        <end position="418"/>
    </location>
</feature>
<dbReference type="FunFam" id="3.30.565.10:FF:000003">
    <property type="entry name" value="DNA mismatch repair endonuclease MutL"/>
    <property type="match status" value="1"/>
</dbReference>
<evidence type="ECO:0000259" key="6">
    <source>
        <dbReference type="SMART" id="SM01340"/>
    </source>
</evidence>
<dbReference type="GO" id="GO:0032389">
    <property type="term" value="C:MutLalpha complex"/>
    <property type="evidence" value="ECO:0007669"/>
    <property type="project" value="TreeGrafter"/>
</dbReference>
<keyword evidence="3" id="KW-0234">DNA repair</keyword>
<dbReference type="GO" id="GO:0140664">
    <property type="term" value="F:ATP-dependent DNA damage sensor activity"/>
    <property type="evidence" value="ECO:0007669"/>
    <property type="project" value="InterPro"/>
</dbReference>
<evidence type="ECO:0000259" key="5">
    <source>
        <dbReference type="SMART" id="SM00853"/>
    </source>
</evidence>
<name>G7EB59_MIXOS</name>
<dbReference type="Gene3D" id="3.30.565.10">
    <property type="entry name" value="Histidine kinase-like ATPase, C-terminal domain"/>
    <property type="match status" value="1"/>
</dbReference>
<dbReference type="InParanoid" id="G7EB59"/>
<dbReference type="GO" id="GO:0016887">
    <property type="term" value="F:ATP hydrolysis activity"/>
    <property type="evidence" value="ECO:0007669"/>
    <property type="project" value="InterPro"/>
</dbReference>
<dbReference type="Pfam" id="PF01119">
    <property type="entry name" value="DNA_mis_repair"/>
    <property type="match status" value="1"/>
</dbReference>
<dbReference type="GO" id="GO:0005524">
    <property type="term" value="F:ATP binding"/>
    <property type="evidence" value="ECO:0007669"/>
    <property type="project" value="InterPro"/>
</dbReference>
<dbReference type="InterPro" id="IPR002099">
    <property type="entry name" value="MutL/Mlh/PMS"/>
</dbReference>
<sequence length="862" mass="95264">MSIRPIDASSVRRITAGQVILDLRTAVKELIENSLDAGATSVEIRFKDHGLESIEVIDNGSGIDSKDFAFIARRSHTSKLTDFAALDHVTTFGFRGEALASLCALSKVTLVTATEATAPKGSTLSLSGRCKIETASGLLVRSVARQRGTTITVTDLFAQLPVRRRHFEKNAKREFGHAQELLQAYALISVGVKVVVSNTTASGTKSIQIQTANSRTLRDTFTSLFGSKPLANLVDLDLSFSFMPPRSSQRLRATNDMADSILVRVRGLISRPGHGRTAGDRQYLYLNGRPFDAGKLTRAINDVYKSCGSASSYPVIVADFSLPTDTYDLNLSPDKRTIFLHSEQAFTDALKDSLRAFFDRYQGVYALKQAKDTPTPSPTKSQPLAAYAARQITPAQLSGNISIPSSQSIRDRLSRMASEEIDESPPDSVQSSSPSARSPSEAESYAEEAHPFAMQHLSNQPRSRSSLGRKGIRLGDAATGTPMLMQTKLPFRRTRSGSVSVREPHEMASKRARIASFSPEEEPELAIRSTASDYNDEEIISMETPPAAPLGQEPVIHSESAGSKPAADVVLEDVIYIDDVDAQTELMREFESLKAAHVVKVSCQLVDMRKKRVRRARDALADLQGSHDDAMAGAAIDADAIRAEASLTRTVAQEDFSRMQILGQFNLGFIIVRRSERSQDDIFIIDQHASDEKYNFERLQAHTKMQSQRLLAPRLLHWTASDELLAIEHEEILRANGFEIAVEREARVGQRVKLIAQPMSQKTTFGVPELEELLFLLRENGGRTMVRPTKTRKMFAMRACRSSVMIGTALSKQQMTSIIRHMGTMQEPWNCPHGRPTMRFLAHVPGPRIKMRHLTLEELDSL</sequence>
<dbReference type="SUPFAM" id="SSF55874">
    <property type="entry name" value="ATPase domain of HSP90 chaperone/DNA topoisomerase II/histidine kinase"/>
    <property type="match status" value="1"/>
</dbReference>
<dbReference type="CDD" id="cd03484">
    <property type="entry name" value="MutL_Trans_hPMS_2_like"/>
    <property type="match status" value="1"/>
</dbReference>
<feature type="compositionally biased region" description="Polar residues" evidence="4">
    <location>
        <begin position="398"/>
        <end position="408"/>
    </location>
</feature>
<accession>G7EB59</accession>
<feature type="region of interest" description="Disordered" evidence="4">
    <location>
        <begin position="398"/>
        <end position="475"/>
    </location>
</feature>
<evidence type="ECO:0000256" key="3">
    <source>
        <dbReference type="ARBA" id="ARBA00023204"/>
    </source>
</evidence>
<gene>
    <name evidence="7" type="primary">Mo06772</name>
    <name evidence="7" type="ORF">E5Q_06772</name>
</gene>
<evidence type="ECO:0000313" key="7">
    <source>
        <dbReference type="EMBL" id="GAB00070.1"/>
    </source>
</evidence>
<evidence type="ECO:0000256" key="4">
    <source>
        <dbReference type="SAM" id="MobiDB-lite"/>
    </source>
</evidence>
<dbReference type="FunFam" id="3.30.1370.100:FF:000001">
    <property type="entry name" value="Mismatch repair endonuclease pms1, putative"/>
    <property type="match status" value="1"/>
</dbReference>
<dbReference type="InterPro" id="IPR042121">
    <property type="entry name" value="MutL_C_regsub"/>
</dbReference>
<dbReference type="Gene3D" id="3.30.1540.20">
    <property type="entry name" value="MutL, C-terminal domain, dimerisation subdomain"/>
    <property type="match status" value="1"/>
</dbReference>
<dbReference type="eggNOG" id="KOG1978">
    <property type="taxonomic scope" value="Eukaryota"/>
</dbReference>
<dbReference type="PANTHER" id="PTHR10073">
    <property type="entry name" value="DNA MISMATCH REPAIR PROTEIN MLH, PMS, MUTL"/>
    <property type="match status" value="1"/>
</dbReference>
<dbReference type="InterPro" id="IPR014762">
    <property type="entry name" value="DNA_mismatch_repair_CS"/>
</dbReference>
<dbReference type="Proteomes" id="UP000009131">
    <property type="component" value="Unassembled WGS sequence"/>
</dbReference>
<dbReference type="PANTHER" id="PTHR10073:SF52">
    <property type="entry name" value="MISMATCH REPAIR ENDONUCLEASE PMS2"/>
    <property type="match status" value="1"/>
</dbReference>
<dbReference type="GO" id="GO:0006298">
    <property type="term" value="P:mismatch repair"/>
    <property type="evidence" value="ECO:0007669"/>
    <property type="project" value="InterPro"/>
</dbReference>
<dbReference type="InterPro" id="IPR042120">
    <property type="entry name" value="MutL_C_dimsub"/>
</dbReference>
<evidence type="ECO:0000256" key="2">
    <source>
        <dbReference type="ARBA" id="ARBA00022763"/>
    </source>
</evidence>
<organism evidence="7 8">
    <name type="scientific">Mixia osmundae (strain CBS 9802 / IAM 14324 / JCM 22182 / KY 12970)</name>
    <dbReference type="NCBI Taxonomy" id="764103"/>
    <lineage>
        <taxon>Eukaryota</taxon>
        <taxon>Fungi</taxon>
        <taxon>Dikarya</taxon>
        <taxon>Basidiomycota</taxon>
        <taxon>Pucciniomycotina</taxon>
        <taxon>Mixiomycetes</taxon>
        <taxon>Mixiales</taxon>
        <taxon>Mixiaceae</taxon>
        <taxon>Mixia</taxon>
    </lineage>
</organism>
<dbReference type="Pfam" id="PF08676">
    <property type="entry name" value="MutL_C"/>
    <property type="match status" value="1"/>
</dbReference>
<feature type="compositionally biased region" description="Polar residues" evidence="4">
    <location>
        <begin position="456"/>
        <end position="466"/>
    </location>
</feature>
<dbReference type="SUPFAM" id="SSF54211">
    <property type="entry name" value="Ribosomal protein S5 domain 2-like"/>
    <property type="match status" value="1"/>
</dbReference>
<keyword evidence="8" id="KW-1185">Reference proteome</keyword>
<dbReference type="SMART" id="SM01340">
    <property type="entry name" value="DNA_mis_repair"/>
    <property type="match status" value="1"/>
</dbReference>
<evidence type="ECO:0000313" key="8">
    <source>
        <dbReference type="Proteomes" id="UP000009131"/>
    </source>
</evidence>
<keyword evidence="2" id="KW-0227">DNA damage</keyword>
<dbReference type="InterPro" id="IPR020568">
    <property type="entry name" value="Ribosomal_Su5_D2-typ_SF"/>
</dbReference>
<reference evidence="7 8" key="1">
    <citation type="journal article" date="2011" name="J. Gen. Appl. Microbiol.">
        <title>Draft genome sequencing of the enigmatic basidiomycete Mixia osmundae.</title>
        <authorList>
            <person name="Nishida H."/>
            <person name="Nagatsuka Y."/>
            <person name="Sugiyama J."/>
        </authorList>
    </citation>
    <scope>NUCLEOTIDE SEQUENCE [LARGE SCALE GENOMIC DNA]</scope>
    <source>
        <strain evidence="8">CBS 9802 / IAM 14324 / JCM 22182 / KY 12970</strain>
    </source>
</reference>
<dbReference type="Gene3D" id="3.30.1370.100">
    <property type="entry name" value="MutL, C-terminal domain, regulatory subdomain"/>
    <property type="match status" value="1"/>
</dbReference>
<dbReference type="GO" id="GO:0030983">
    <property type="term" value="F:mismatched DNA binding"/>
    <property type="evidence" value="ECO:0007669"/>
    <property type="project" value="InterPro"/>
</dbReference>
<comment type="similarity">
    <text evidence="1">Belongs to the DNA mismatch repair MutL/HexB family.</text>
</comment>
<dbReference type="InterPro" id="IPR014721">
    <property type="entry name" value="Ribsml_uS5_D2-typ_fold_subgr"/>
</dbReference>
<dbReference type="SMART" id="SM00853">
    <property type="entry name" value="MutL_C"/>
    <property type="match status" value="1"/>
</dbReference>
<dbReference type="FunCoup" id="G7EB59">
    <property type="interactions" value="357"/>
</dbReference>
<dbReference type="OrthoDB" id="10263226at2759"/>
<dbReference type="InterPro" id="IPR014790">
    <property type="entry name" value="MutL_C"/>
</dbReference>
<dbReference type="GO" id="GO:0061982">
    <property type="term" value="P:meiosis I cell cycle process"/>
    <property type="evidence" value="ECO:0007669"/>
    <property type="project" value="UniProtKB-ARBA"/>
</dbReference>
<dbReference type="InterPro" id="IPR013507">
    <property type="entry name" value="DNA_mismatch_S5_2-like"/>
</dbReference>
<dbReference type="PROSITE" id="PS00058">
    <property type="entry name" value="DNA_MISMATCH_REPAIR_1"/>
    <property type="match status" value="1"/>
</dbReference>
<dbReference type="AlphaFoldDB" id="G7EB59"/>
<evidence type="ECO:0000256" key="1">
    <source>
        <dbReference type="ARBA" id="ARBA00006082"/>
    </source>
</evidence>
<dbReference type="OMA" id="SFNNVQY"/>
<dbReference type="Pfam" id="PF13589">
    <property type="entry name" value="HATPase_c_3"/>
    <property type="match status" value="1"/>
</dbReference>
<dbReference type="InterPro" id="IPR036890">
    <property type="entry name" value="HATPase_C_sf"/>
</dbReference>
<dbReference type="InterPro" id="IPR037198">
    <property type="entry name" value="MutL_C_sf"/>
</dbReference>
<proteinExistence type="inferred from homology"/>
<dbReference type="CDD" id="cd16926">
    <property type="entry name" value="HATPase_MutL-MLH-PMS-like"/>
    <property type="match status" value="1"/>
</dbReference>